<evidence type="ECO:0000313" key="4">
    <source>
        <dbReference type="Proteomes" id="UP000198372"/>
    </source>
</evidence>
<dbReference type="OrthoDB" id="2538372at2759"/>
<dbReference type="InterPro" id="IPR036265">
    <property type="entry name" value="HIT-like_sf"/>
</dbReference>
<evidence type="ECO:0000256" key="1">
    <source>
        <dbReference type="SAM" id="MobiDB-lite"/>
    </source>
</evidence>
<dbReference type="GO" id="GO:0033699">
    <property type="term" value="F:DNA 5'-adenosine monophosphate hydrolase activity"/>
    <property type="evidence" value="ECO:0007669"/>
    <property type="project" value="TreeGrafter"/>
</dbReference>
<dbReference type="GO" id="GO:1990165">
    <property type="term" value="F:single-strand break-containing DNA binding"/>
    <property type="evidence" value="ECO:0007669"/>
    <property type="project" value="TreeGrafter"/>
</dbReference>
<accession>A0A238FGK0</accession>
<dbReference type="Gene3D" id="3.30.428.10">
    <property type="entry name" value="HIT-like"/>
    <property type="match status" value="1"/>
</dbReference>
<name>A0A238FGK0_9BASI</name>
<protein>
    <submittedName>
        <fullName evidence="3">BQ2448_4623 protein</fullName>
    </submittedName>
</protein>
<dbReference type="PANTHER" id="PTHR12486">
    <property type="entry name" value="APRATAXIN-RELATED"/>
    <property type="match status" value="1"/>
</dbReference>
<reference evidence="4" key="1">
    <citation type="submission" date="2016-09" db="EMBL/GenBank/DDBJ databases">
        <authorList>
            <person name="Jeantristanb JTB J.-T."/>
            <person name="Ricardo R."/>
        </authorList>
    </citation>
    <scope>NUCLEOTIDE SEQUENCE [LARGE SCALE GENOMIC DNA]</scope>
</reference>
<evidence type="ECO:0000313" key="3">
    <source>
        <dbReference type="EMBL" id="SCV71929.1"/>
    </source>
</evidence>
<dbReference type="PANTHER" id="PTHR12486:SF4">
    <property type="entry name" value="APRATAXIN"/>
    <property type="match status" value="1"/>
</dbReference>
<feature type="region of interest" description="Disordered" evidence="1">
    <location>
        <begin position="139"/>
        <end position="159"/>
    </location>
</feature>
<dbReference type="SUPFAM" id="SSF54197">
    <property type="entry name" value="HIT-like"/>
    <property type="match status" value="1"/>
</dbReference>
<feature type="compositionally biased region" description="Basic and acidic residues" evidence="1">
    <location>
        <begin position="335"/>
        <end position="355"/>
    </location>
</feature>
<feature type="compositionally biased region" description="Low complexity" evidence="1">
    <location>
        <begin position="141"/>
        <end position="159"/>
    </location>
</feature>
<dbReference type="GO" id="GO:0005634">
    <property type="term" value="C:nucleus"/>
    <property type="evidence" value="ECO:0007669"/>
    <property type="project" value="TreeGrafter"/>
</dbReference>
<dbReference type="GO" id="GO:0000012">
    <property type="term" value="P:single strand break repair"/>
    <property type="evidence" value="ECO:0007669"/>
    <property type="project" value="TreeGrafter"/>
</dbReference>
<dbReference type="AlphaFoldDB" id="A0A238FGK0"/>
<feature type="domain" description="Aprataxin C2HE/C2H2/C2HC zinc finger" evidence="2">
    <location>
        <begin position="247"/>
        <end position="305"/>
    </location>
</feature>
<dbReference type="GO" id="GO:0003725">
    <property type="term" value="F:double-stranded RNA binding"/>
    <property type="evidence" value="ECO:0007669"/>
    <property type="project" value="TreeGrafter"/>
</dbReference>
<dbReference type="STRING" id="269621.A0A238FGK0"/>
<dbReference type="InterPro" id="IPR032566">
    <property type="entry name" value="Znf-C2HE"/>
</dbReference>
<organism evidence="3 4">
    <name type="scientific">Microbotryum intermedium</name>
    <dbReference type="NCBI Taxonomy" id="269621"/>
    <lineage>
        <taxon>Eukaryota</taxon>
        <taxon>Fungi</taxon>
        <taxon>Dikarya</taxon>
        <taxon>Basidiomycota</taxon>
        <taxon>Pucciniomycotina</taxon>
        <taxon>Microbotryomycetes</taxon>
        <taxon>Microbotryales</taxon>
        <taxon>Microbotryaceae</taxon>
        <taxon>Microbotryum</taxon>
    </lineage>
</organism>
<dbReference type="Pfam" id="PF11969">
    <property type="entry name" value="DcpS_C"/>
    <property type="match status" value="1"/>
</dbReference>
<gene>
    <name evidence="3" type="ORF">BQ2448_4623</name>
</gene>
<dbReference type="Proteomes" id="UP000198372">
    <property type="component" value="Unassembled WGS sequence"/>
</dbReference>
<evidence type="ECO:0000259" key="2">
    <source>
        <dbReference type="Pfam" id="PF16278"/>
    </source>
</evidence>
<dbReference type="GO" id="GO:0003697">
    <property type="term" value="F:single-stranded DNA binding"/>
    <property type="evidence" value="ECO:0007669"/>
    <property type="project" value="TreeGrafter"/>
</dbReference>
<proteinExistence type="predicted"/>
<feature type="compositionally biased region" description="Gly residues" evidence="1">
    <location>
        <begin position="358"/>
        <end position="367"/>
    </location>
</feature>
<feature type="region of interest" description="Disordered" evidence="1">
    <location>
        <begin position="306"/>
        <end position="367"/>
    </location>
</feature>
<sequence length="367" mass="41558">MRLSSYLRSTSSLIHLKTKSNSHSKPPPATAAAAVATTTAARPSLAARHQPWPIMSNNPGAAWNAVLEQYARFKNPHRELPQGVHLLSDSKCVTIFDGYEKAKYHFLVMRTYCITRNHFTESTLITVDDTRVARDPFHLDSSSNSASNNSTSTASSSVPSSHLTSLKALRKSPHCLPVLRALQEQAQQVQEMIEEEMIKKEGWKWPVQIGFHARESMKHVHLHVISSDLISPKLKNKKHYNSFHPSLGFFLHLNDVIEQVEASQENTRSSSFYENLFKLPLRSHYTGQEYPTIPKLKVHLEEEWERRGREGKRKQKQLDQDGTKATTTTTTRKKRTEEEDRDAHEAKTKKVKLDPEDGGGSSGDETI</sequence>
<dbReference type="Pfam" id="PF16278">
    <property type="entry name" value="zf-C2HE"/>
    <property type="match status" value="1"/>
</dbReference>
<keyword evidence="4" id="KW-1185">Reference proteome</keyword>
<dbReference type="GO" id="GO:0030983">
    <property type="term" value="F:mismatched DNA binding"/>
    <property type="evidence" value="ECO:0007669"/>
    <property type="project" value="TreeGrafter"/>
</dbReference>
<dbReference type="EMBL" id="FMSP01000008">
    <property type="protein sequence ID" value="SCV71929.1"/>
    <property type="molecule type" value="Genomic_DNA"/>
</dbReference>